<dbReference type="SMART" id="SM00563">
    <property type="entry name" value="PlsC"/>
    <property type="match status" value="1"/>
</dbReference>
<dbReference type="EC" id="2.3.1.51" evidence="4"/>
<dbReference type="UniPathway" id="UPA00557">
    <property type="reaction ID" value="UER00613"/>
</dbReference>
<dbReference type="Pfam" id="PF16076">
    <property type="entry name" value="Acyltransf_C"/>
    <property type="match status" value="1"/>
</dbReference>
<accession>A0A7S0R152</accession>
<dbReference type="PANTHER" id="PTHR10983">
    <property type="entry name" value="1-ACYLGLYCEROL-3-PHOSPHATE ACYLTRANSFERASE-RELATED"/>
    <property type="match status" value="1"/>
</dbReference>
<evidence type="ECO:0000256" key="3">
    <source>
        <dbReference type="ARBA" id="ARBA00008655"/>
    </source>
</evidence>
<feature type="domain" description="Phospholipid/glycerol acyltransferase" evidence="8">
    <location>
        <begin position="84"/>
        <end position="197"/>
    </location>
</feature>
<feature type="transmembrane region" description="Helical" evidence="7">
    <location>
        <begin position="12"/>
        <end position="33"/>
    </location>
</feature>
<dbReference type="InterPro" id="IPR032098">
    <property type="entry name" value="Acyltransf_C"/>
</dbReference>
<dbReference type="CDD" id="cd07990">
    <property type="entry name" value="LPLAT_LCLAT1-like"/>
    <property type="match status" value="1"/>
</dbReference>
<evidence type="ECO:0000256" key="6">
    <source>
        <dbReference type="ARBA" id="ARBA00023315"/>
    </source>
</evidence>
<keyword evidence="7" id="KW-1133">Transmembrane helix</keyword>
<keyword evidence="7" id="KW-0472">Membrane</keyword>
<keyword evidence="7" id="KW-0812">Transmembrane</keyword>
<sequence length="370" mass="42018">MAFSLSMIRGGLVIFWLVFSSFICLPVVIMPTYVIRVFSRRAHRAYLRFMFGSFWTVCVVWFEKLNGLKVKFTGDRATGKDRSVLYVSNHLTEMDMPFMWLMPYRAGTVGGVKFVTKAAVRKVPILGWGINVMEYLFLKRNWEADKLKIAKHVSSYGRAELAWWVLYPEGTDMEPHKVPISQEFQRSRGLPVLSKVLQPKVRGMHGILGALVAANPHTVVYDCTMQYVPTLDSMPKLLAGQQPRECHIHVRRCTKDQVGSSEEDVKQWLQKSFEEKDRQLLHLEANGSFDGPGVEMPLGAGDVLKALLIVVWFSSLDGLIIGVWATYPAVTTAYYIVAVTMMQLWVMYYGDVHMGEVLGLARKEKPLKEA</sequence>
<comment type="pathway">
    <text evidence="2">Phospholipid metabolism; CDP-diacylglycerol biosynthesis; CDP-diacylglycerol from sn-glycerol 3-phosphate: step 2/3.</text>
</comment>
<comment type="similarity">
    <text evidence="3">Belongs to the 1-acyl-sn-glycerol-3-phosphate acyltransferase family.</text>
</comment>
<dbReference type="Pfam" id="PF01553">
    <property type="entry name" value="Acyltransferase"/>
    <property type="match status" value="1"/>
</dbReference>
<evidence type="ECO:0000256" key="5">
    <source>
        <dbReference type="ARBA" id="ARBA00022679"/>
    </source>
</evidence>
<evidence type="ECO:0000256" key="1">
    <source>
        <dbReference type="ARBA" id="ARBA00001141"/>
    </source>
</evidence>
<evidence type="ECO:0000256" key="4">
    <source>
        <dbReference type="ARBA" id="ARBA00013211"/>
    </source>
</evidence>
<dbReference type="GO" id="GO:0003841">
    <property type="term" value="F:1-acylglycerol-3-phosphate O-acyltransferase activity"/>
    <property type="evidence" value="ECO:0007669"/>
    <property type="project" value="UniProtKB-EC"/>
</dbReference>
<dbReference type="GO" id="GO:0016024">
    <property type="term" value="P:CDP-diacylglycerol biosynthetic process"/>
    <property type="evidence" value="ECO:0007669"/>
    <property type="project" value="UniProtKB-UniPathway"/>
</dbReference>
<reference evidence="9" key="1">
    <citation type="submission" date="2021-01" db="EMBL/GenBank/DDBJ databases">
        <authorList>
            <person name="Corre E."/>
            <person name="Pelletier E."/>
            <person name="Niang G."/>
            <person name="Scheremetjew M."/>
            <person name="Finn R."/>
            <person name="Kale V."/>
            <person name="Holt S."/>
            <person name="Cochrane G."/>
            <person name="Meng A."/>
            <person name="Brown T."/>
            <person name="Cohen L."/>
        </authorList>
    </citation>
    <scope>NUCLEOTIDE SEQUENCE</scope>
    <source>
        <strain evidence="9">CCMP722</strain>
    </source>
</reference>
<protein>
    <recommendedName>
        <fullName evidence="4">1-acylglycerol-3-phosphate O-acyltransferase</fullName>
        <ecNumber evidence="4">2.3.1.51</ecNumber>
    </recommendedName>
</protein>
<dbReference type="EMBL" id="HBFA01014436">
    <property type="protein sequence ID" value="CAD8663406.1"/>
    <property type="molecule type" value="Transcribed_RNA"/>
</dbReference>
<comment type="catalytic activity">
    <reaction evidence="1">
        <text>a 1-acyl-sn-glycero-3-phosphate + an acyl-CoA = a 1,2-diacyl-sn-glycero-3-phosphate + CoA</text>
        <dbReference type="Rhea" id="RHEA:19709"/>
        <dbReference type="ChEBI" id="CHEBI:57287"/>
        <dbReference type="ChEBI" id="CHEBI:57970"/>
        <dbReference type="ChEBI" id="CHEBI:58342"/>
        <dbReference type="ChEBI" id="CHEBI:58608"/>
        <dbReference type="EC" id="2.3.1.51"/>
    </reaction>
</comment>
<gene>
    <name evidence="9" type="ORF">POBO1169_LOCUS7496</name>
</gene>
<dbReference type="AlphaFoldDB" id="A0A7S0R152"/>
<dbReference type="PANTHER" id="PTHR10983:SF16">
    <property type="entry name" value="LYSOCARDIOLIPIN ACYLTRANSFERASE 1"/>
    <property type="match status" value="1"/>
</dbReference>
<evidence type="ECO:0000259" key="8">
    <source>
        <dbReference type="SMART" id="SM00563"/>
    </source>
</evidence>
<evidence type="ECO:0000256" key="7">
    <source>
        <dbReference type="SAM" id="Phobius"/>
    </source>
</evidence>
<dbReference type="SUPFAM" id="SSF69593">
    <property type="entry name" value="Glycerol-3-phosphate (1)-acyltransferase"/>
    <property type="match status" value="1"/>
</dbReference>
<organism evidence="9">
    <name type="scientific">Pyramimonas obovata</name>
    <dbReference type="NCBI Taxonomy" id="1411642"/>
    <lineage>
        <taxon>Eukaryota</taxon>
        <taxon>Viridiplantae</taxon>
        <taxon>Chlorophyta</taxon>
        <taxon>Pyramimonadophyceae</taxon>
        <taxon>Pyramimonadales</taxon>
        <taxon>Pyramimonadaceae</taxon>
        <taxon>Pyramimonas</taxon>
        <taxon>Pyramimonas incertae sedis</taxon>
    </lineage>
</organism>
<dbReference type="GO" id="GO:0012505">
    <property type="term" value="C:endomembrane system"/>
    <property type="evidence" value="ECO:0007669"/>
    <property type="project" value="TreeGrafter"/>
</dbReference>
<evidence type="ECO:0000313" key="9">
    <source>
        <dbReference type="EMBL" id="CAD8663406.1"/>
    </source>
</evidence>
<name>A0A7S0R152_9CHLO</name>
<dbReference type="InterPro" id="IPR002123">
    <property type="entry name" value="Plipid/glycerol_acylTrfase"/>
</dbReference>
<feature type="transmembrane region" description="Helical" evidence="7">
    <location>
        <begin position="333"/>
        <end position="350"/>
    </location>
</feature>
<feature type="transmembrane region" description="Helical" evidence="7">
    <location>
        <begin position="45"/>
        <end position="62"/>
    </location>
</feature>
<keyword evidence="6" id="KW-0012">Acyltransferase</keyword>
<evidence type="ECO:0000256" key="2">
    <source>
        <dbReference type="ARBA" id="ARBA00004728"/>
    </source>
</evidence>
<keyword evidence="5" id="KW-0808">Transferase</keyword>
<proteinExistence type="inferred from homology"/>
<feature type="transmembrane region" description="Helical" evidence="7">
    <location>
        <begin position="306"/>
        <end position="327"/>
    </location>
</feature>